<dbReference type="AlphaFoldDB" id="A0A2U2N5G9"/>
<evidence type="ECO:0000313" key="8">
    <source>
        <dbReference type="EMBL" id="PWG64333.1"/>
    </source>
</evidence>
<dbReference type="RefSeq" id="WP_109677064.1">
    <property type="nucleotide sequence ID" value="NZ_CP086615.1"/>
</dbReference>
<gene>
    <name evidence="8" type="ORF">DEM34_05475</name>
</gene>
<evidence type="ECO:0000256" key="2">
    <source>
        <dbReference type="ARBA" id="ARBA00015915"/>
    </source>
</evidence>
<evidence type="ECO:0000313" key="9">
    <source>
        <dbReference type="Proteomes" id="UP000245474"/>
    </source>
</evidence>
<organism evidence="8 9">
    <name type="scientific">Sediminicurvatus halobius</name>
    <dbReference type="NCBI Taxonomy" id="2182432"/>
    <lineage>
        <taxon>Bacteria</taxon>
        <taxon>Pseudomonadati</taxon>
        <taxon>Pseudomonadota</taxon>
        <taxon>Gammaproteobacteria</taxon>
        <taxon>Chromatiales</taxon>
        <taxon>Ectothiorhodospiraceae</taxon>
        <taxon>Sediminicurvatus</taxon>
    </lineage>
</organism>
<feature type="compositionally biased region" description="Basic and acidic residues" evidence="6">
    <location>
        <begin position="120"/>
        <end position="131"/>
    </location>
</feature>
<feature type="region of interest" description="Disordered" evidence="6">
    <location>
        <begin position="120"/>
        <end position="177"/>
    </location>
</feature>
<dbReference type="PANTHER" id="PTHR42953">
    <property type="entry name" value="HIGH-AFFINITY ZINC UPTAKE SYSTEM PROTEIN ZNUA-RELATED"/>
    <property type="match status" value="1"/>
</dbReference>
<comment type="caution">
    <text evidence="8">The sequence shown here is derived from an EMBL/GenBank/DDBJ whole genome shotgun (WGS) entry which is preliminary data.</text>
</comment>
<evidence type="ECO:0000256" key="4">
    <source>
        <dbReference type="ARBA" id="ARBA00022729"/>
    </source>
</evidence>
<dbReference type="PANTHER" id="PTHR42953:SF3">
    <property type="entry name" value="HIGH-AFFINITY ZINC UPTAKE SYSTEM PROTEIN ZNUA"/>
    <property type="match status" value="1"/>
</dbReference>
<dbReference type="SUPFAM" id="SSF53807">
    <property type="entry name" value="Helical backbone' metal receptor"/>
    <property type="match status" value="1"/>
</dbReference>
<feature type="signal peptide" evidence="7">
    <location>
        <begin position="1"/>
        <end position="26"/>
    </location>
</feature>
<proteinExistence type="inferred from homology"/>
<keyword evidence="4 7" id="KW-0732">Signal</keyword>
<feature type="chain" id="PRO_5015396702" description="High-affinity zinc uptake system protein ZnuA" evidence="7">
    <location>
        <begin position="27"/>
        <end position="330"/>
    </location>
</feature>
<evidence type="ECO:0000256" key="6">
    <source>
        <dbReference type="SAM" id="MobiDB-lite"/>
    </source>
</evidence>
<keyword evidence="9" id="KW-1185">Reference proteome</keyword>
<sequence>MLSKAILRAVACLPLLALLLPVAATAQPLEVAVSVLPQKHFVERIGGERVRVTAMVQPGQSPHTYEPSPRQVATIADADVYFSMGVGFETAWLPRLRETSPEMRIVDLRKGIAMRAIEGHGHGGEEEHDHASGGAHGHRGEADHTQEPHEETGHGHEHAGEHGDAHAPEEPDPHVWTDPRNVITMAATIRDTLSELDPDGAGVYRQRFEAYRDRLRELDAELESMLADIRQRRFMVYHPSWGYFADRYGLEQLPIELEGKEPGPASLARVVNQAREAGVRVIFVQPQFSERSARRVAEAIDGEVVAVDPLAEDYAANLRRVARAFRAAMQ</sequence>
<dbReference type="Gene3D" id="3.40.50.1980">
    <property type="entry name" value="Nitrogenase molybdenum iron protein domain"/>
    <property type="match status" value="3"/>
</dbReference>
<reference evidence="8 9" key="1">
    <citation type="submission" date="2018-05" db="EMBL/GenBank/DDBJ databases">
        <title>Spiribacter halobius sp. nov., a moderately halophilic bacterium isolated from marine solar saltern.</title>
        <authorList>
            <person name="Zheng W.-S."/>
            <person name="Lu D.-C."/>
            <person name="Du Z.-J."/>
        </authorList>
    </citation>
    <scope>NUCLEOTIDE SEQUENCE [LARGE SCALE GENOMIC DNA]</scope>
    <source>
        <strain evidence="8 9">E85</strain>
    </source>
</reference>
<evidence type="ECO:0000256" key="3">
    <source>
        <dbReference type="ARBA" id="ARBA00022448"/>
    </source>
</evidence>
<feature type="compositionally biased region" description="Basic and acidic residues" evidence="6">
    <location>
        <begin position="138"/>
        <end position="177"/>
    </location>
</feature>
<evidence type="ECO:0000256" key="5">
    <source>
        <dbReference type="ARBA" id="ARBA00022906"/>
    </source>
</evidence>
<protein>
    <recommendedName>
        <fullName evidence="2">High-affinity zinc uptake system protein ZnuA</fullName>
    </recommendedName>
</protein>
<accession>A0A2U2N5G9</accession>
<dbReference type="EMBL" id="QFFI01000006">
    <property type="protein sequence ID" value="PWG64333.1"/>
    <property type="molecule type" value="Genomic_DNA"/>
</dbReference>
<dbReference type="InterPro" id="IPR050492">
    <property type="entry name" value="Bact_metal-bind_prot9"/>
</dbReference>
<keyword evidence="5" id="KW-0406">Ion transport</keyword>
<dbReference type="Proteomes" id="UP000245474">
    <property type="component" value="Unassembled WGS sequence"/>
</dbReference>
<dbReference type="GO" id="GO:0046872">
    <property type="term" value="F:metal ion binding"/>
    <property type="evidence" value="ECO:0007669"/>
    <property type="project" value="InterPro"/>
</dbReference>
<dbReference type="OrthoDB" id="9793396at2"/>
<evidence type="ECO:0000256" key="1">
    <source>
        <dbReference type="ARBA" id="ARBA00011028"/>
    </source>
</evidence>
<evidence type="ECO:0000256" key="7">
    <source>
        <dbReference type="SAM" id="SignalP"/>
    </source>
</evidence>
<keyword evidence="5" id="KW-0862">Zinc</keyword>
<comment type="similarity">
    <text evidence="1">Belongs to the bacterial solute-binding protein 9 family.</text>
</comment>
<dbReference type="InterPro" id="IPR006127">
    <property type="entry name" value="ZnuA-like"/>
</dbReference>
<dbReference type="GO" id="GO:0006829">
    <property type="term" value="P:zinc ion transport"/>
    <property type="evidence" value="ECO:0007669"/>
    <property type="project" value="UniProtKB-KW"/>
</dbReference>
<keyword evidence="3" id="KW-0813">Transport</keyword>
<dbReference type="Pfam" id="PF01297">
    <property type="entry name" value="ZnuA"/>
    <property type="match status" value="1"/>
</dbReference>
<name>A0A2U2N5G9_9GAMM</name>
<keyword evidence="5" id="KW-0864">Zinc transport</keyword>